<dbReference type="AlphaFoldDB" id="A0AAV0ANA4"/>
<name>A0AAV0ANA4_PHAPC</name>
<dbReference type="EMBL" id="CALTRL010000655">
    <property type="protein sequence ID" value="CAH7669133.1"/>
    <property type="molecule type" value="Genomic_DNA"/>
</dbReference>
<evidence type="ECO:0000313" key="1">
    <source>
        <dbReference type="EMBL" id="CAH7669133.1"/>
    </source>
</evidence>
<reference evidence="1" key="1">
    <citation type="submission" date="2022-06" db="EMBL/GenBank/DDBJ databases">
        <authorList>
            <consortium name="SYNGENTA / RWTH Aachen University"/>
        </authorList>
    </citation>
    <scope>NUCLEOTIDE SEQUENCE</scope>
</reference>
<evidence type="ECO:0008006" key="3">
    <source>
        <dbReference type="Google" id="ProtNLM"/>
    </source>
</evidence>
<evidence type="ECO:0000313" key="2">
    <source>
        <dbReference type="Proteomes" id="UP001153365"/>
    </source>
</evidence>
<comment type="caution">
    <text evidence="1">The sequence shown here is derived from an EMBL/GenBank/DDBJ whole genome shotgun (WGS) entry which is preliminary data.</text>
</comment>
<keyword evidence="2" id="KW-1185">Reference proteome</keyword>
<protein>
    <recommendedName>
        <fullName evidence="3">Secreted protein</fullName>
    </recommendedName>
</protein>
<proteinExistence type="predicted"/>
<sequence>MFCRLLIDSQKPLISPSLVAGWITLSILAQAAPLTVIPSSSRTLQQNLALTVQMFSSSLHRPQYQFNYWSWW</sequence>
<accession>A0AAV0ANA4</accession>
<organism evidence="1 2">
    <name type="scientific">Phakopsora pachyrhizi</name>
    <name type="common">Asian soybean rust disease fungus</name>
    <dbReference type="NCBI Taxonomy" id="170000"/>
    <lineage>
        <taxon>Eukaryota</taxon>
        <taxon>Fungi</taxon>
        <taxon>Dikarya</taxon>
        <taxon>Basidiomycota</taxon>
        <taxon>Pucciniomycotina</taxon>
        <taxon>Pucciniomycetes</taxon>
        <taxon>Pucciniales</taxon>
        <taxon>Phakopsoraceae</taxon>
        <taxon>Phakopsora</taxon>
    </lineage>
</organism>
<gene>
    <name evidence="1" type="ORF">PPACK8108_LOCUS3705</name>
</gene>
<dbReference type="Proteomes" id="UP001153365">
    <property type="component" value="Unassembled WGS sequence"/>
</dbReference>